<accession>A0A6C2C802</accession>
<sequence>RLAVMLPNPRKYEKTFGPRLAAHAARIQGRANYAEVP</sequence>
<gene>
    <name evidence="1" type="ORF">ETQ85_25495</name>
</gene>
<comment type="caution">
    <text evidence="1">The sequence shown here is derived from an EMBL/GenBank/DDBJ whole genome shotgun (WGS) entry which is preliminary data.</text>
</comment>
<reference evidence="1 2" key="1">
    <citation type="submission" date="2019-01" db="EMBL/GenBank/DDBJ databases">
        <title>Zoogloea oleivorans genome sequencing and assembly.</title>
        <authorList>
            <person name="Tancsics A."/>
            <person name="Farkas M."/>
            <person name="Kriszt B."/>
            <person name="Maroti G."/>
            <person name="Horvath B."/>
        </authorList>
    </citation>
    <scope>NUCLEOTIDE SEQUENCE [LARGE SCALE GENOMIC DNA]</scope>
    <source>
        <strain evidence="1 2">Buc</strain>
    </source>
</reference>
<proteinExistence type="predicted"/>
<dbReference type="EMBL" id="SDKK01000061">
    <property type="protein sequence ID" value="TYC50007.1"/>
    <property type="molecule type" value="Genomic_DNA"/>
</dbReference>
<evidence type="ECO:0000313" key="1">
    <source>
        <dbReference type="EMBL" id="TYC50007.1"/>
    </source>
</evidence>
<feature type="non-terminal residue" evidence="1">
    <location>
        <position position="1"/>
    </location>
</feature>
<dbReference type="Proteomes" id="UP000389128">
    <property type="component" value="Unassembled WGS sequence"/>
</dbReference>
<protein>
    <submittedName>
        <fullName evidence="1">Monofunctional biosynthetic peptidoglycan transglycosylase</fullName>
    </submittedName>
</protein>
<organism evidence="1 2">
    <name type="scientific">Zoogloea oleivorans</name>
    <dbReference type="NCBI Taxonomy" id="1552750"/>
    <lineage>
        <taxon>Bacteria</taxon>
        <taxon>Pseudomonadati</taxon>
        <taxon>Pseudomonadota</taxon>
        <taxon>Betaproteobacteria</taxon>
        <taxon>Rhodocyclales</taxon>
        <taxon>Zoogloeaceae</taxon>
        <taxon>Zoogloea</taxon>
    </lineage>
</organism>
<dbReference type="AlphaFoldDB" id="A0A6C2C802"/>
<name>A0A6C2C802_9RHOO</name>
<keyword evidence="2" id="KW-1185">Reference proteome</keyword>
<evidence type="ECO:0000313" key="2">
    <source>
        <dbReference type="Proteomes" id="UP000389128"/>
    </source>
</evidence>